<evidence type="ECO:0000256" key="11">
    <source>
        <dbReference type="ARBA" id="ARBA00037492"/>
    </source>
</evidence>
<evidence type="ECO:0000256" key="1">
    <source>
        <dbReference type="ARBA" id="ARBA00022475"/>
    </source>
</evidence>
<evidence type="ECO:0000256" key="6">
    <source>
        <dbReference type="ARBA" id="ARBA00023136"/>
    </source>
</evidence>
<dbReference type="STRING" id="55544.A0A4D9E633"/>
<name>A0A4D9E633_9SAUR</name>
<keyword evidence="3 15" id="KW-0732">Signal</keyword>
<evidence type="ECO:0000256" key="9">
    <source>
        <dbReference type="ARBA" id="ARBA00023273"/>
    </source>
</evidence>
<keyword evidence="1" id="KW-1003">Cell membrane</keyword>
<evidence type="ECO:0000256" key="13">
    <source>
        <dbReference type="SAM" id="MobiDB-lite"/>
    </source>
</evidence>
<gene>
    <name evidence="17" type="ORF">DR999_PMT11589</name>
</gene>
<dbReference type="GO" id="GO:0032591">
    <property type="term" value="C:dendritic spine membrane"/>
    <property type="evidence" value="ECO:0007669"/>
    <property type="project" value="UniProtKB-SubCell"/>
</dbReference>
<feature type="compositionally biased region" description="Polar residues" evidence="13">
    <location>
        <begin position="334"/>
        <end position="347"/>
    </location>
</feature>
<dbReference type="GO" id="GO:0032281">
    <property type="term" value="C:AMPA glutamate receptor complex"/>
    <property type="evidence" value="ECO:0007669"/>
    <property type="project" value="TreeGrafter"/>
</dbReference>
<dbReference type="GO" id="GO:0045211">
    <property type="term" value="C:postsynaptic membrane"/>
    <property type="evidence" value="ECO:0007669"/>
    <property type="project" value="TreeGrafter"/>
</dbReference>
<feature type="transmembrane region" description="Helical" evidence="14">
    <location>
        <begin position="166"/>
        <end position="189"/>
    </location>
</feature>
<evidence type="ECO:0000256" key="14">
    <source>
        <dbReference type="SAM" id="Phobius"/>
    </source>
</evidence>
<dbReference type="InterPro" id="IPR026910">
    <property type="entry name" value="Shisa"/>
</dbReference>
<dbReference type="PANTHER" id="PTHR31774:SF1">
    <property type="entry name" value="PROTEIN SHISA-9"/>
    <property type="match status" value="1"/>
</dbReference>
<evidence type="ECO:0000256" key="4">
    <source>
        <dbReference type="ARBA" id="ARBA00022989"/>
    </source>
</evidence>
<dbReference type="Pfam" id="PF13908">
    <property type="entry name" value="Shisa_N"/>
    <property type="match status" value="1"/>
</dbReference>
<reference evidence="17 18" key="1">
    <citation type="submission" date="2019-04" db="EMBL/GenBank/DDBJ databases">
        <title>Draft genome of the big-headed turtle Platysternon megacephalum.</title>
        <authorList>
            <person name="Gong S."/>
        </authorList>
    </citation>
    <scope>NUCLEOTIDE SEQUENCE [LARGE SCALE GENOMIC DNA]</scope>
    <source>
        <strain evidence="17">DO16091913</strain>
        <tissue evidence="17">Muscle</tissue>
    </source>
</reference>
<protein>
    <submittedName>
        <fullName evidence="17">Hibernation-associated plasma protein HP-25-like</fullName>
    </submittedName>
</protein>
<dbReference type="Proteomes" id="UP000297703">
    <property type="component" value="Unassembled WGS sequence"/>
</dbReference>
<sequence>MFSSWRSAAASSSSGGGGIAAAGLGGRMKGFLRLALGCLVADLLTLVCRAQEKAGQHLGSIVVLSGGNHSSFGEHGDASEPPPTPDFCRGYFDVMGQWDPPFNCSSGEFVFCCGTCGFRFCCKFKKTRLDQNTCTNYETPVWMNTGKPPARIDDPLHDPTRDKTNLIVYIICGVVAVMVLVGIFTKLGLEKAHRPQREHMSRALADVMRPQGPCTTDHMERDLNIVVHVQHYENMETRPPTNNLHGSQMNNVVPTSPLLPQMAHPHSYPSIGQITNPYEQQPPGKELNKYASLKAVADKVNDDFYSKRRHLAELAAKGSLPLHPVRREEDRTYTPDNGTTRQNGQKSKVSKMHTHPLAYNSNFKTWDPSVQSLRRQTYANKGKHGTGEPAASDPLTTRSQHYLPPQPYFITNSKTEVTV</sequence>
<feature type="region of interest" description="Disordered" evidence="13">
    <location>
        <begin position="322"/>
        <end position="351"/>
    </location>
</feature>
<evidence type="ECO:0000256" key="8">
    <source>
        <dbReference type="ARBA" id="ARBA00023257"/>
    </source>
</evidence>
<accession>A0A4D9E633</accession>
<dbReference type="InterPro" id="IPR053891">
    <property type="entry name" value="Shisa_N"/>
</dbReference>
<feature type="compositionally biased region" description="Polar residues" evidence="13">
    <location>
        <begin position="409"/>
        <end position="419"/>
    </location>
</feature>
<dbReference type="EMBL" id="QXTE01000108">
    <property type="protein sequence ID" value="TFK05749.1"/>
    <property type="molecule type" value="Genomic_DNA"/>
</dbReference>
<evidence type="ECO:0000259" key="16">
    <source>
        <dbReference type="Pfam" id="PF13908"/>
    </source>
</evidence>
<organism evidence="17 18">
    <name type="scientific">Platysternon megacephalum</name>
    <name type="common">big-headed turtle</name>
    <dbReference type="NCBI Taxonomy" id="55544"/>
    <lineage>
        <taxon>Eukaryota</taxon>
        <taxon>Metazoa</taxon>
        <taxon>Chordata</taxon>
        <taxon>Craniata</taxon>
        <taxon>Vertebrata</taxon>
        <taxon>Euteleostomi</taxon>
        <taxon>Archelosauria</taxon>
        <taxon>Testudinata</taxon>
        <taxon>Testudines</taxon>
        <taxon>Cryptodira</taxon>
        <taxon>Durocryptodira</taxon>
        <taxon>Testudinoidea</taxon>
        <taxon>Platysternidae</taxon>
        <taxon>Platysternon</taxon>
    </lineage>
</organism>
<comment type="function">
    <text evidence="11">Regulator of short-term neuronal synaptic plasticity in the dentate gyrus. Associates with AMPA receptors (ionotropic glutamate receptors) in synaptic spines and promotes AMPA receptor desensitization at excitatory synapses.</text>
</comment>
<evidence type="ECO:0000313" key="18">
    <source>
        <dbReference type="Proteomes" id="UP000297703"/>
    </source>
</evidence>
<evidence type="ECO:0000256" key="2">
    <source>
        <dbReference type="ARBA" id="ARBA00022692"/>
    </source>
</evidence>
<dbReference type="PANTHER" id="PTHR31774">
    <property type="entry name" value="PROTEIN SHISA-9-RELATED"/>
    <property type="match status" value="1"/>
</dbReference>
<feature type="region of interest" description="Disordered" evidence="13">
    <location>
        <begin position="379"/>
        <end position="419"/>
    </location>
</feature>
<reference evidence="17 18" key="2">
    <citation type="submission" date="2019-04" db="EMBL/GenBank/DDBJ databases">
        <title>The genome sequence of big-headed turtle.</title>
        <authorList>
            <person name="Gong S."/>
        </authorList>
    </citation>
    <scope>NUCLEOTIDE SEQUENCE [LARGE SCALE GENOMIC DNA]</scope>
    <source>
        <strain evidence="17">DO16091913</strain>
        <tissue evidence="17">Muscle</tissue>
    </source>
</reference>
<feature type="chain" id="PRO_5020040615" evidence="15">
    <location>
        <begin position="51"/>
        <end position="419"/>
    </location>
</feature>
<feature type="signal peptide" evidence="15">
    <location>
        <begin position="1"/>
        <end position="50"/>
    </location>
</feature>
<keyword evidence="7" id="KW-0325">Glycoprotein</keyword>
<comment type="subcellular location">
    <subcellularLocation>
        <location evidence="10">Cell projection</location>
        <location evidence="10">Dendritic spine membrane</location>
        <topology evidence="10">Single-pass type I membrane protein</topology>
    </subcellularLocation>
</comment>
<dbReference type="GO" id="GO:0048172">
    <property type="term" value="P:regulation of short-term neuronal synaptic plasticity"/>
    <property type="evidence" value="ECO:0007669"/>
    <property type="project" value="TreeGrafter"/>
</dbReference>
<evidence type="ECO:0000313" key="17">
    <source>
        <dbReference type="EMBL" id="TFK05749.1"/>
    </source>
</evidence>
<keyword evidence="5" id="KW-0770">Synapse</keyword>
<dbReference type="GO" id="GO:0014069">
    <property type="term" value="C:postsynaptic density"/>
    <property type="evidence" value="ECO:0007669"/>
    <property type="project" value="TreeGrafter"/>
</dbReference>
<feature type="domain" description="Shisa N-terminal" evidence="16">
    <location>
        <begin position="86"/>
        <end position="136"/>
    </location>
</feature>
<keyword evidence="18" id="KW-1185">Reference proteome</keyword>
<evidence type="ECO:0000256" key="3">
    <source>
        <dbReference type="ARBA" id="ARBA00022729"/>
    </source>
</evidence>
<keyword evidence="6 14" id="KW-0472">Membrane</keyword>
<comment type="caution">
    <text evidence="17">The sequence shown here is derived from an EMBL/GenBank/DDBJ whole genome shotgun (WGS) entry which is preliminary data.</text>
</comment>
<keyword evidence="9" id="KW-0966">Cell projection</keyword>
<evidence type="ECO:0000256" key="7">
    <source>
        <dbReference type="ARBA" id="ARBA00023180"/>
    </source>
</evidence>
<comment type="similarity">
    <text evidence="12">Belongs to the shisa family. SHISA9 subfamily.</text>
</comment>
<evidence type="ECO:0000256" key="15">
    <source>
        <dbReference type="SAM" id="SignalP"/>
    </source>
</evidence>
<keyword evidence="4 14" id="KW-1133">Transmembrane helix</keyword>
<dbReference type="AlphaFoldDB" id="A0A4D9E633"/>
<keyword evidence="2 14" id="KW-0812">Transmembrane</keyword>
<evidence type="ECO:0000256" key="12">
    <source>
        <dbReference type="ARBA" id="ARBA00038448"/>
    </source>
</evidence>
<proteinExistence type="inferred from homology"/>
<dbReference type="OrthoDB" id="9935471at2759"/>
<keyword evidence="8" id="KW-0628">Postsynaptic cell membrane</keyword>
<evidence type="ECO:0000256" key="10">
    <source>
        <dbReference type="ARBA" id="ARBA00029429"/>
    </source>
</evidence>
<evidence type="ECO:0000256" key="5">
    <source>
        <dbReference type="ARBA" id="ARBA00023018"/>
    </source>
</evidence>